<evidence type="ECO:0000256" key="1">
    <source>
        <dbReference type="SAM" id="MobiDB-lite"/>
    </source>
</evidence>
<feature type="compositionally biased region" description="Basic and acidic residues" evidence="1">
    <location>
        <begin position="1265"/>
        <end position="1277"/>
    </location>
</feature>
<feature type="region of interest" description="Disordered" evidence="1">
    <location>
        <begin position="1551"/>
        <end position="1572"/>
    </location>
</feature>
<feature type="compositionally biased region" description="Acidic residues" evidence="1">
    <location>
        <begin position="1342"/>
        <end position="1357"/>
    </location>
</feature>
<evidence type="ECO:0000313" key="2">
    <source>
        <dbReference type="EMBL" id="CEM20511.1"/>
    </source>
</evidence>
<dbReference type="GO" id="GO:0005802">
    <property type="term" value="C:trans-Golgi network"/>
    <property type="evidence" value="ECO:0007669"/>
    <property type="project" value="TreeGrafter"/>
</dbReference>
<feature type="compositionally biased region" description="Low complexity" evidence="1">
    <location>
        <begin position="287"/>
        <end position="302"/>
    </location>
</feature>
<dbReference type="InterPro" id="IPR013935">
    <property type="entry name" value="Trs120_TRAPPC9"/>
</dbReference>
<feature type="region of interest" description="Disordered" evidence="1">
    <location>
        <begin position="2229"/>
        <end position="2383"/>
    </location>
</feature>
<feature type="region of interest" description="Disordered" evidence="1">
    <location>
        <begin position="2190"/>
        <end position="2210"/>
    </location>
</feature>
<protein>
    <submittedName>
        <fullName evidence="2">Uncharacterized protein</fullName>
    </submittedName>
</protein>
<reference evidence="2" key="1">
    <citation type="submission" date="2014-11" db="EMBL/GenBank/DDBJ databases">
        <authorList>
            <person name="Otto D Thomas"/>
            <person name="Naeem Raeece"/>
        </authorList>
    </citation>
    <scope>NUCLEOTIDE SEQUENCE</scope>
</reference>
<feature type="region of interest" description="Disordered" evidence="1">
    <location>
        <begin position="820"/>
        <end position="842"/>
    </location>
</feature>
<feature type="compositionally biased region" description="Basic and acidic residues" evidence="1">
    <location>
        <begin position="2266"/>
        <end position="2283"/>
    </location>
</feature>
<dbReference type="PANTHER" id="PTHR21512:SF5">
    <property type="entry name" value="TRAFFICKING PROTEIN PARTICLE COMPLEX SUBUNIT 9"/>
    <property type="match status" value="1"/>
</dbReference>
<proteinExistence type="predicted"/>
<feature type="region of interest" description="Disordered" evidence="1">
    <location>
        <begin position="1834"/>
        <end position="1887"/>
    </location>
</feature>
<feature type="region of interest" description="Disordered" evidence="1">
    <location>
        <begin position="976"/>
        <end position="998"/>
    </location>
</feature>
<feature type="compositionally biased region" description="Low complexity" evidence="1">
    <location>
        <begin position="1845"/>
        <end position="1859"/>
    </location>
</feature>
<name>A0A0G4FYX7_9ALVE</name>
<feature type="region of interest" description="Disordered" evidence="1">
    <location>
        <begin position="25"/>
        <end position="49"/>
    </location>
</feature>
<feature type="compositionally biased region" description="Basic and acidic residues" evidence="1">
    <location>
        <begin position="1323"/>
        <end position="1333"/>
    </location>
</feature>
<gene>
    <name evidence="2" type="ORF">Cvel_3920</name>
</gene>
<feature type="region of interest" description="Disordered" evidence="1">
    <location>
        <begin position="1259"/>
        <end position="1357"/>
    </location>
</feature>
<feature type="region of interest" description="Disordered" evidence="1">
    <location>
        <begin position="2056"/>
        <end position="2081"/>
    </location>
</feature>
<organism evidence="2">
    <name type="scientific">Chromera velia CCMP2878</name>
    <dbReference type="NCBI Taxonomy" id="1169474"/>
    <lineage>
        <taxon>Eukaryota</taxon>
        <taxon>Sar</taxon>
        <taxon>Alveolata</taxon>
        <taxon>Colpodellida</taxon>
        <taxon>Chromeraceae</taxon>
        <taxon>Chromera</taxon>
    </lineage>
</organism>
<dbReference type="EMBL" id="CDMZ01000739">
    <property type="protein sequence ID" value="CEM20511.1"/>
    <property type="molecule type" value="Genomic_DNA"/>
</dbReference>
<feature type="compositionally biased region" description="Low complexity" evidence="1">
    <location>
        <begin position="2132"/>
        <end position="2153"/>
    </location>
</feature>
<feature type="compositionally biased region" description="Low complexity" evidence="1">
    <location>
        <begin position="1556"/>
        <end position="1572"/>
    </location>
</feature>
<feature type="region of interest" description="Disordered" evidence="1">
    <location>
        <begin position="660"/>
        <end position="679"/>
    </location>
</feature>
<feature type="region of interest" description="Disordered" evidence="1">
    <location>
        <begin position="1410"/>
        <end position="1452"/>
    </location>
</feature>
<feature type="compositionally biased region" description="Polar residues" evidence="1">
    <location>
        <begin position="2198"/>
        <end position="2210"/>
    </location>
</feature>
<dbReference type="VEuPathDB" id="CryptoDB:Cvel_3920"/>
<feature type="compositionally biased region" description="Basic and acidic residues" evidence="1">
    <location>
        <begin position="1834"/>
        <end position="1843"/>
    </location>
</feature>
<feature type="region of interest" description="Disordered" evidence="1">
    <location>
        <begin position="890"/>
        <end position="913"/>
    </location>
</feature>
<accession>A0A0G4FYX7</accession>
<feature type="compositionally biased region" description="Polar residues" evidence="1">
    <location>
        <begin position="266"/>
        <end position="286"/>
    </location>
</feature>
<feature type="region of interest" description="Disordered" evidence="1">
    <location>
        <begin position="2132"/>
        <end position="2154"/>
    </location>
</feature>
<feature type="region of interest" description="Disordered" evidence="1">
    <location>
        <begin position="2001"/>
        <end position="2040"/>
    </location>
</feature>
<feature type="compositionally biased region" description="Gly residues" evidence="1">
    <location>
        <begin position="890"/>
        <end position="907"/>
    </location>
</feature>
<feature type="compositionally biased region" description="Basic and acidic residues" evidence="1">
    <location>
        <begin position="2007"/>
        <end position="2016"/>
    </location>
</feature>
<feature type="compositionally biased region" description="Low complexity" evidence="1">
    <location>
        <begin position="2056"/>
        <end position="2075"/>
    </location>
</feature>
<feature type="region of interest" description="Disordered" evidence="1">
    <location>
        <begin position="1617"/>
        <end position="1639"/>
    </location>
</feature>
<feature type="region of interest" description="Disordered" evidence="1">
    <location>
        <begin position="266"/>
        <end position="304"/>
    </location>
</feature>
<feature type="compositionally biased region" description="Acidic residues" evidence="1">
    <location>
        <begin position="1441"/>
        <end position="1450"/>
    </location>
</feature>
<feature type="compositionally biased region" description="Gly residues" evidence="1">
    <location>
        <begin position="37"/>
        <end position="49"/>
    </location>
</feature>
<sequence length="2489" mass="260324">MSYRQLSPDIADFWQTPILVAPAWGQSQRQRQTSGHGSDGPQGQTGKGGLCALRQSRFESFFEVLRKNHGEIPSEDLKASQVGGSELSCFSVRRPSGGLVDSYSRASRLRFRFVRLHQKLVEDYQPGPHASSSLVELHWHRKVLGFVSVYFQEEEAGIGQASGGQKEGDDVRTKEELLDLYEEYKAQAASQPFALVARLLIVGDPEGRQAPLKRLAASLGLSDVSFVSCRDAGALATSLTDAMRDVGATVFRKFAAIISLRSGEESASQPLTSAQQQHQGSANSRRPSPAAPAAGGSSQGQQTLPRVTSIESDGVSQAPPAGPGTSRGHGWQLRKTFGDLFLLAGCPVLACIHFAAALEGVTSSSANPATSSSHDSTVWRAAILEGQCAALVSFLRFAASAEALAHAVGTQGDVESLLAPLRKKIALNAGNEQAQGGAGSSGAAAALFGGSTDSSTVGIRSFDPEGFFGDLEQVLTPSTPNDRVLFESALGKLREAVALYGQASGAIAGGLQVEAAIRLVRLMDARHEVWKSPLQIAGPNVQVKRAGGASGASSAGGTAGLPSVRGLSCTWRGMSVEAATRVTENVPLRVSDLPQRASLFTRIAAFFSEVGAGRKATFLLHLSSQVQSQAVGWGPLLFLSTFLASSYGLPRSIRYPPDFPPVSLHSQGRGEEKEESGALTQREVLRQKRGARHRAATRLTRAFVRGLCEGHCGVRPDGHIAVASLLPGWSSLQGSALDFLREAAKNLPDPRRSLWYTVASFQVAYGSKDWKWQSTALKHIGNMAKELTPPLSLPPVLIVSSPNGHLMRVLEKSQLFRAGGGSGRDKVGPMLQQTQAGGGASSAPSPVFAERLVFFGWPAIGAFAGGESHAAPFPFLSRVKAKSSLTAGGTGSLGGGQKGAGGSGGGAQAAAAGGDLSGDSREIFLLGGGAVVARITPAGGDLSVKPEDALLSFPSVVIKGKEAELQEKRLRQKRPGPLFFFPGDRDREKKNAASGEEGEKYSGQVEDGCWVAGEKSSVCLWVRNPLGAELLLDAVRLVVHGVRAETYPISVIVAPGGPTQGQISEAVRAPLSIIEVNVRPLEAGRLFFCGVEFTLSNLKCTQLLWRSSESEGEEGGGAEIESWISDTGDGLGSRSRVEEAMVGMGLLEGNATGAQVVEAVDGGKALRRFSSAAVDVSPPIPLLSVSLLPFSESPASFLSPVPTGGIQKPPQRITREGSKTMANDPVLSAAAAGRASTSTGVERIRKTWTAATMAHVFLRRRRRSQLSDKRDSGEGRNGEGSSARRGTRSSMGKVTKLLMLNYGSRKKKKRRAEGGYSKVGDVGVERGETDESRGAGPAGGEGEGDGDGEGGDGDMEMEEFEAGDDMDEGEAVAVAEGETVDFSLVLQNVGVIPVEHVRLELEFLKQRQTFRDHRHPGQPESDDEGGRGEGAGEREGREEGEAAEGGEPEVEVPFWRGLEALEGGKGEGKAAWGMGAGGGCFCRHLACKLLRLSFHMQLLLLPSAAAASPQSNWQNRKPVRLPPVALSCATKDDDIVRGGAGGGILYGEALTRKGPQPSASHSGSGSVSSPLASSLQVEGPAQVRLAKGETGLLVVRFVALRECAHANLKISYWAGGGSTEPVEGEGDGERDGSRESQGGCCVSERAGLPGYYRSVTIPLRAFVRPPVEAFLPSSPAPLLLPQNLSPSEARGVILRPYFLFSVETALTQALTSNSYSASLQTLFASALRGLNGGGSVGKKRRMWSRLASSFYSEVGFADDLADDAEEASPFSSSSLRVSVESDAPSVSLGLRVRKHSVLHRLAVVVGWRKPFSTDLAKGDAGGGGESWQVLSAVRETDTERDLPRAGPATSAAVSASSSAGEGGGGERVGFKESGSGNADGGGDLPSEEGAHIVVQIPRDSPEQTPPDSSEALHSSVSPLSLFKIYSPPPPLRLSHFFSRLLVAWKCPLPPSFTDSAESADAAFLSALERLERLPRGIAMNPEKFSAAVWPGVHKGHLFADRAVAPESGRKSDDREGSSGTAARGYGGTESDSTGDVGGFGCRQMLRRGRVSLRLPGSFLPSSSVPSPAAPSQPQGDPGEVPVAIRVDSHSSTSREKEGEFVDGFLNSLDALRLNSAPFSLLLHVSVILPETSSSSASESTATSQSSPPTQSASFILSGASSTPYGGGSVAVPVGALLVLSVIAEAREATTRKDETIEDSNGPQQKDSADFSQSPIVFIIPQSVVIPCDGDQGLQRGEGAREKTSLRHLSSLAGGPRDSSQDGIPRGGRDSSTEGNRRKEESTHAADGVIKRGARGAGGDRESLSAGEASGRELAEGAGARGGTAAAVVSSDEEGLDKSSASVARPPSLAASFSSFQSRDRGRTDSPLSPNAVPRGGEGVDDSNSSTVLQHLAFCGSLESRCVDPVSSSASSASDGKEEGRKTKLLEVGAVVCTEGDTLISFGVALPPADQAGRENSSSVRAANGPKTAGVNSPVGAVLFHHAAFSFTTR</sequence>
<feature type="compositionally biased region" description="Basic and acidic residues" evidence="1">
    <location>
        <begin position="1424"/>
        <end position="1440"/>
    </location>
</feature>
<feature type="compositionally biased region" description="Polar residues" evidence="1">
    <location>
        <begin position="25"/>
        <end position="36"/>
    </location>
</feature>
<dbReference type="PANTHER" id="PTHR21512">
    <property type="entry name" value="TRAFFICKING PROTEIN PARTICLE COMPLEX SUBUNIT 9"/>
    <property type="match status" value="1"/>
</dbReference>